<dbReference type="InParanoid" id="A0A0C3B5J4"/>
<sequence length="462" mass="51307">MSISSRATTNKSWAPSMWVLSLWSHTSNSLLDNLAKSAQFSEWQAAAHIFNDAPSSDAKEKFKKLSEFTLPCAILQSEDAKHKDTYCTQDTFYNTLFGWAATQPESMVDDDVHDIAHFAMPLYMSFFHLHHSVKNHAVELAQRHAIDDIMEIAFMGRKGSIHSVLLESRLRLRVAKPSVIVGAKAAADLLVLIPFPEDLWGRITDIEDSNTAKDILDRAFWNAEGFSRSPTLPHFVGEFKRNTSNMNWNQLVMDMGTFQSQLQALSINTILWGGTYFDGKFKIFSSHRCGPKMVISSHAILMLMDPVNFLKCYSFMCNLALDMWPFLDSIKSTSATEILLLMKATAWCAPSWPSTVTNIKYKALLTLDVGHKHRKPDSDSNGGSSNGRTDGRSHPKCAKMEGDNVHEVAEDKNGHSSGGTGKAKACAGGSGKDDDSQASGGSATISEEWRIERQMARQWKSG</sequence>
<reference evidence="2 3" key="1">
    <citation type="submission" date="2014-04" db="EMBL/GenBank/DDBJ databases">
        <authorList>
            <consortium name="DOE Joint Genome Institute"/>
            <person name="Kuo A."/>
            <person name="Tarkka M."/>
            <person name="Buscot F."/>
            <person name="Kohler A."/>
            <person name="Nagy L.G."/>
            <person name="Floudas D."/>
            <person name="Copeland A."/>
            <person name="Barry K.W."/>
            <person name="Cichocki N."/>
            <person name="Veneault-Fourrey C."/>
            <person name="LaButti K."/>
            <person name="Lindquist E.A."/>
            <person name="Lipzen A."/>
            <person name="Lundell T."/>
            <person name="Morin E."/>
            <person name="Murat C."/>
            <person name="Sun H."/>
            <person name="Tunlid A."/>
            <person name="Henrissat B."/>
            <person name="Grigoriev I.V."/>
            <person name="Hibbett D.S."/>
            <person name="Martin F."/>
            <person name="Nordberg H.P."/>
            <person name="Cantor M.N."/>
            <person name="Hua S.X."/>
        </authorList>
    </citation>
    <scope>NUCLEOTIDE SEQUENCE [LARGE SCALE GENOMIC DNA]</scope>
    <source>
        <strain evidence="2 3">F 1598</strain>
    </source>
</reference>
<feature type="compositionally biased region" description="Low complexity" evidence="1">
    <location>
        <begin position="379"/>
        <end position="388"/>
    </location>
</feature>
<reference evidence="3" key="2">
    <citation type="submission" date="2015-01" db="EMBL/GenBank/DDBJ databases">
        <title>Evolutionary Origins and Diversification of the Mycorrhizal Mutualists.</title>
        <authorList>
            <consortium name="DOE Joint Genome Institute"/>
            <consortium name="Mycorrhizal Genomics Consortium"/>
            <person name="Kohler A."/>
            <person name="Kuo A."/>
            <person name="Nagy L.G."/>
            <person name="Floudas D."/>
            <person name="Copeland A."/>
            <person name="Barry K.W."/>
            <person name="Cichocki N."/>
            <person name="Veneault-Fourrey C."/>
            <person name="LaButti K."/>
            <person name="Lindquist E.A."/>
            <person name="Lipzen A."/>
            <person name="Lundell T."/>
            <person name="Morin E."/>
            <person name="Murat C."/>
            <person name="Riley R."/>
            <person name="Ohm R."/>
            <person name="Sun H."/>
            <person name="Tunlid A."/>
            <person name="Henrissat B."/>
            <person name="Grigoriev I.V."/>
            <person name="Hibbett D.S."/>
            <person name="Martin F."/>
        </authorList>
    </citation>
    <scope>NUCLEOTIDE SEQUENCE [LARGE SCALE GENOMIC DNA]</scope>
    <source>
        <strain evidence="3">F 1598</strain>
    </source>
</reference>
<organism evidence="2 3">
    <name type="scientific">Piloderma croceum (strain F 1598)</name>
    <dbReference type="NCBI Taxonomy" id="765440"/>
    <lineage>
        <taxon>Eukaryota</taxon>
        <taxon>Fungi</taxon>
        <taxon>Dikarya</taxon>
        <taxon>Basidiomycota</taxon>
        <taxon>Agaricomycotina</taxon>
        <taxon>Agaricomycetes</taxon>
        <taxon>Agaricomycetidae</taxon>
        <taxon>Atheliales</taxon>
        <taxon>Atheliaceae</taxon>
        <taxon>Piloderma</taxon>
    </lineage>
</organism>
<proteinExistence type="predicted"/>
<dbReference type="OrthoDB" id="2996045at2759"/>
<dbReference type="HOGENOM" id="CLU_591982_0_0_1"/>
<name>A0A0C3B5J4_PILCF</name>
<evidence type="ECO:0000313" key="2">
    <source>
        <dbReference type="EMBL" id="KIM81513.1"/>
    </source>
</evidence>
<dbReference type="EMBL" id="KN832998">
    <property type="protein sequence ID" value="KIM81513.1"/>
    <property type="molecule type" value="Genomic_DNA"/>
</dbReference>
<dbReference type="Proteomes" id="UP000054166">
    <property type="component" value="Unassembled WGS sequence"/>
</dbReference>
<feature type="region of interest" description="Disordered" evidence="1">
    <location>
        <begin position="372"/>
        <end position="462"/>
    </location>
</feature>
<evidence type="ECO:0000313" key="3">
    <source>
        <dbReference type="Proteomes" id="UP000054166"/>
    </source>
</evidence>
<keyword evidence="3" id="KW-1185">Reference proteome</keyword>
<accession>A0A0C3B5J4</accession>
<gene>
    <name evidence="2" type="ORF">PILCRDRAFT_8576</name>
</gene>
<evidence type="ECO:0000256" key="1">
    <source>
        <dbReference type="SAM" id="MobiDB-lite"/>
    </source>
</evidence>
<dbReference type="AlphaFoldDB" id="A0A0C3B5J4"/>
<protein>
    <submittedName>
        <fullName evidence="2">Uncharacterized protein</fullName>
    </submittedName>
</protein>
<feature type="compositionally biased region" description="Basic and acidic residues" evidence="1">
    <location>
        <begin position="389"/>
        <end position="414"/>
    </location>
</feature>